<dbReference type="InterPro" id="IPR036563">
    <property type="entry name" value="MoaE_sf"/>
</dbReference>
<evidence type="ECO:0000256" key="6">
    <source>
        <dbReference type="ARBA" id="ARBA00025448"/>
    </source>
</evidence>
<dbReference type="AlphaFoldDB" id="A0A918X8L4"/>
<protein>
    <recommendedName>
        <fullName evidence="9">Molybdopterin synthase catalytic subunit 1</fullName>
        <ecNumber evidence="3">2.8.1.12</ecNumber>
    </recommendedName>
    <alternativeName>
        <fullName evidence="13">MPT synthase subunit 2 1</fullName>
    </alternativeName>
    <alternativeName>
        <fullName evidence="10">Molybdenum cofactor biosynthesis protein E 1</fullName>
    </alternativeName>
    <alternativeName>
        <fullName evidence="11">Molybdopterin-converting factor large subunit 1</fullName>
    </alternativeName>
    <alternativeName>
        <fullName evidence="12">Molybdopterin-converting factor subunit 2 1</fullName>
    </alternativeName>
</protein>
<dbReference type="GO" id="GO:0006777">
    <property type="term" value="P:Mo-molybdopterin cofactor biosynthetic process"/>
    <property type="evidence" value="ECO:0007669"/>
    <property type="project" value="UniProtKB-KW"/>
</dbReference>
<keyword evidence="4" id="KW-0808">Transferase</keyword>
<dbReference type="InterPro" id="IPR003448">
    <property type="entry name" value="Mopterin_biosynth_MoaE"/>
</dbReference>
<evidence type="ECO:0000256" key="3">
    <source>
        <dbReference type="ARBA" id="ARBA00011950"/>
    </source>
</evidence>
<evidence type="ECO:0000256" key="11">
    <source>
        <dbReference type="ARBA" id="ARBA00078352"/>
    </source>
</evidence>
<evidence type="ECO:0000313" key="14">
    <source>
        <dbReference type="EMBL" id="GHD18458.1"/>
    </source>
</evidence>
<comment type="subunit">
    <text evidence="7">Heterotetramer of 2 MoaD subunits and 2 MoaE subunits. Also stable as homodimer. The enzyme changes between these two forms during catalysis.</text>
</comment>
<evidence type="ECO:0000313" key="15">
    <source>
        <dbReference type="Proteomes" id="UP000654947"/>
    </source>
</evidence>
<comment type="caution">
    <text evidence="14">The sequence shown here is derived from an EMBL/GenBank/DDBJ whole genome shotgun (WGS) entry which is preliminary data.</text>
</comment>
<evidence type="ECO:0000256" key="4">
    <source>
        <dbReference type="ARBA" id="ARBA00022679"/>
    </source>
</evidence>
<dbReference type="EC" id="2.8.1.12" evidence="3"/>
<comment type="pathway">
    <text evidence="1">Cofactor biosynthesis; molybdopterin biosynthesis.</text>
</comment>
<dbReference type="Gene3D" id="3.90.1170.40">
    <property type="entry name" value="Molybdopterin biosynthesis MoaE subunit"/>
    <property type="match status" value="1"/>
</dbReference>
<accession>A0A918X8L4</accession>
<organism evidence="14 15">
    <name type="scientific">Nocardiopsis kunsanensis</name>
    <dbReference type="NCBI Taxonomy" id="141693"/>
    <lineage>
        <taxon>Bacteria</taxon>
        <taxon>Bacillati</taxon>
        <taxon>Actinomycetota</taxon>
        <taxon>Actinomycetes</taxon>
        <taxon>Streptosporangiales</taxon>
        <taxon>Nocardiopsidaceae</taxon>
        <taxon>Nocardiopsis</taxon>
    </lineage>
</organism>
<dbReference type="PANTHER" id="PTHR23404">
    <property type="entry name" value="MOLYBDOPTERIN SYNTHASE RELATED"/>
    <property type="match status" value="1"/>
</dbReference>
<evidence type="ECO:0000256" key="10">
    <source>
        <dbReference type="ARBA" id="ARBA00076955"/>
    </source>
</evidence>
<proteinExistence type="inferred from homology"/>
<name>A0A918X8L4_9ACTN</name>
<evidence type="ECO:0000256" key="5">
    <source>
        <dbReference type="ARBA" id="ARBA00023150"/>
    </source>
</evidence>
<evidence type="ECO:0000256" key="12">
    <source>
        <dbReference type="ARBA" id="ARBA00080680"/>
    </source>
</evidence>
<dbReference type="SUPFAM" id="SSF54690">
    <property type="entry name" value="Molybdopterin synthase subunit MoaE"/>
    <property type="match status" value="1"/>
</dbReference>
<comment type="function">
    <text evidence="6">Converts molybdopterin precursor Z into molybdopterin. This requires the incorporation of two sulfur atoms into precursor Z to generate a dithiolene group. The sulfur is provided by MoaD.</text>
</comment>
<evidence type="ECO:0000256" key="13">
    <source>
        <dbReference type="ARBA" id="ARBA00080739"/>
    </source>
</evidence>
<keyword evidence="15" id="KW-1185">Reference proteome</keyword>
<dbReference type="CDD" id="cd00756">
    <property type="entry name" value="MoaE"/>
    <property type="match status" value="1"/>
</dbReference>
<comment type="catalytic activity">
    <reaction evidence="8">
        <text>2 [molybdopterin-synthase sulfur-carrier protein]-C-terminal-Gly-aminoethanethioate + cyclic pyranopterin phosphate + H2O = molybdopterin + 2 [molybdopterin-synthase sulfur-carrier protein]-C-terminal Gly-Gly + 2 H(+)</text>
        <dbReference type="Rhea" id="RHEA:26333"/>
        <dbReference type="Rhea" id="RHEA-COMP:12202"/>
        <dbReference type="Rhea" id="RHEA-COMP:19907"/>
        <dbReference type="ChEBI" id="CHEBI:15377"/>
        <dbReference type="ChEBI" id="CHEBI:15378"/>
        <dbReference type="ChEBI" id="CHEBI:58698"/>
        <dbReference type="ChEBI" id="CHEBI:59648"/>
        <dbReference type="ChEBI" id="CHEBI:90778"/>
        <dbReference type="ChEBI" id="CHEBI:232372"/>
        <dbReference type="EC" id="2.8.1.12"/>
    </reaction>
</comment>
<sequence length="145" mass="15405">MEEITLAAVRDTPLSVDEVLDAVADPRAGGTAVFLGTVRDHDHGRGVAALGYSAHPTVEAQLRSVMEKILGDTSGEGRPVVKLAAVHRVGDLEIGDTAVVVAASAGHRQEAFEACRRLIDDLKAQVPIWKRQSFADGEDEWVGAP</sequence>
<dbReference type="Pfam" id="PF02391">
    <property type="entry name" value="MoaE"/>
    <property type="match status" value="1"/>
</dbReference>
<dbReference type="Proteomes" id="UP000654947">
    <property type="component" value="Unassembled WGS sequence"/>
</dbReference>
<gene>
    <name evidence="14" type="ORF">GCM10007147_08680</name>
</gene>
<dbReference type="RefSeq" id="WP_017574109.1">
    <property type="nucleotide sequence ID" value="NZ_BMXL01000003.1"/>
</dbReference>
<reference evidence="14 15" key="1">
    <citation type="journal article" date="2014" name="Int. J. Syst. Evol. Microbiol.">
        <title>Complete genome sequence of Corynebacterium casei LMG S-19264T (=DSM 44701T), isolated from a smear-ripened cheese.</title>
        <authorList>
            <consortium name="US DOE Joint Genome Institute (JGI-PGF)"/>
            <person name="Walter F."/>
            <person name="Albersmeier A."/>
            <person name="Kalinowski J."/>
            <person name="Ruckert C."/>
        </authorList>
    </citation>
    <scope>NUCLEOTIDE SEQUENCE [LARGE SCALE GENOMIC DNA]</scope>
    <source>
        <strain evidence="14 15">KCTC 19473</strain>
    </source>
</reference>
<comment type="similarity">
    <text evidence="2">Belongs to the MoaE family.</text>
</comment>
<evidence type="ECO:0000256" key="2">
    <source>
        <dbReference type="ARBA" id="ARBA00005426"/>
    </source>
</evidence>
<evidence type="ECO:0000256" key="7">
    <source>
        <dbReference type="ARBA" id="ARBA00026066"/>
    </source>
</evidence>
<dbReference type="EMBL" id="BMXL01000003">
    <property type="protein sequence ID" value="GHD18458.1"/>
    <property type="molecule type" value="Genomic_DNA"/>
</dbReference>
<evidence type="ECO:0000256" key="8">
    <source>
        <dbReference type="ARBA" id="ARBA00049878"/>
    </source>
</evidence>
<dbReference type="GO" id="GO:0030366">
    <property type="term" value="F:molybdopterin synthase activity"/>
    <property type="evidence" value="ECO:0007669"/>
    <property type="project" value="UniProtKB-EC"/>
</dbReference>
<keyword evidence="5" id="KW-0501">Molybdenum cofactor biosynthesis</keyword>
<dbReference type="FunFam" id="3.90.1170.40:FF:000004">
    <property type="entry name" value="Molybdopterin biosynthesis protein MoeE"/>
    <property type="match status" value="1"/>
</dbReference>
<evidence type="ECO:0000256" key="9">
    <source>
        <dbReference type="ARBA" id="ARBA00072424"/>
    </source>
</evidence>
<evidence type="ECO:0000256" key="1">
    <source>
        <dbReference type="ARBA" id="ARBA00005046"/>
    </source>
</evidence>